<dbReference type="GO" id="GO:0016603">
    <property type="term" value="F:glutaminyl-peptide cyclotransferase activity"/>
    <property type="evidence" value="ECO:0007669"/>
    <property type="project" value="TreeGrafter"/>
</dbReference>
<dbReference type="AlphaFoldDB" id="A0A061IZH7"/>
<accession>A0A061IZH7</accession>
<evidence type="ECO:0000259" key="4">
    <source>
        <dbReference type="Pfam" id="PF04389"/>
    </source>
</evidence>
<evidence type="ECO:0000256" key="3">
    <source>
        <dbReference type="SAM" id="MobiDB-lite"/>
    </source>
</evidence>
<proteinExistence type="predicted"/>
<evidence type="ECO:0000256" key="1">
    <source>
        <dbReference type="ARBA" id="ARBA00022679"/>
    </source>
</evidence>
<dbReference type="SUPFAM" id="SSF53187">
    <property type="entry name" value="Zn-dependent exopeptidases"/>
    <property type="match status" value="2"/>
</dbReference>
<feature type="region of interest" description="Disordered" evidence="3">
    <location>
        <begin position="171"/>
        <end position="191"/>
    </location>
</feature>
<sequence length="596" mass="66055">MAVLSPVSSPWLPPRGGAGEGVEPPRGHAERCPPHARLWQSSYPPLMLQRTAPDDAAEVLSALSFLLPAAQRRDRLAQQLKEILGFGTRVAGSFSPGQQKMLDFSVAAGKWRPPRELLFRLAAPPPSPASRWRLEWDNFTGTTPLGSRSFSNVIFNFEGGHAFRRADARETRNRTMPRRRPRRSFAASEAAAENGNSGMWRSSMAGEKLQHVVLAAHWDSKFFADMKFLGACDSALPVVYLLETMRMITVLSDTSDVLRAAAVTAGNRDVCAHLRQALSPAYRTVLRYHYADDDDFLRCLSGGKMRVANASDATEADAHAAPRAGGAWLRLLRHVDHLPALTVVFFDGEEAFVSWQGDDHTYGSRHLAKLWQQTRFAVSRDPPAAAADFALSQFDAIDLFVLYDLMGPAGTQFHNYFPDQSGKAFALLAEVEEAHRLRAGRVACLSQQLMDARGTCSPQLPEIWCRHGSPHDMFTIYGVPRLGDPLLHHTDLAELWIPSSAPCGANSAGHHARNIFFPVEEKWAWGPRLAGGVTVEDDHIHWMGTERVLHLIPWPFPSSWHTARDDGSEIDAGTVVDLCRVLEAFVLRLGEGWLRE</sequence>
<keyword evidence="1" id="KW-0808">Transferase</keyword>
<gene>
    <name evidence="5" type="ORF">TRSC58_05875</name>
</gene>
<evidence type="ECO:0000313" key="5">
    <source>
        <dbReference type="EMBL" id="ESL06452.1"/>
    </source>
</evidence>
<dbReference type="Proteomes" id="UP000031737">
    <property type="component" value="Unassembled WGS sequence"/>
</dbReference>
<reference evidence="5 6" key="1">
    <citation type="submission" date="2013-07" db="EMBL/GenBank/DDBJ databases">
        <authorList>
            <person name="Stoco P.H."/>
            <person name="Wagner G."/>
            <person name="Gerber A."/>
            <person name="Zaha A."/>
            <person name="Thompson C."/>
            <person name="Bartholomeu D.C."/>
            <person name="Luckemeyer D.D."/>
            <person name="Bahia D."/>
            <person name="Loreto E."/>
            <person name="Prestes E.B."/>
            <person name="Lima F.M."/>
            <person name="Rodrigues-Luiz G."/>
            <person name="Vallejo G.A."/>
            <person name="Filho J.F."/>
            <person name="Monteiro K.M."/>
            <person name="Tyler K.M."/>
            <person name="de Almeida L.G."/>
            <person name="Ortiz M.F."/>
            <person name="Siervo M.A."/>
            <person name="de Moraes M.H."/>
            <person name="Cunha O.L."/>
            <person name="Mendonca-Neto R."/>
            <person name="Silva R."/>
            <person name="Teixeira S.M."/>
            <person name="Murta S.M."/>
            <person name="Sincero T.C."/>
            <person name="Mendes T.A."/>
            <person name="Urmenyi T.P."/>
            <person name="Silva V.G."/>
            <person name="da Rocha W.D."/>
            <person name="Andersson B."/>
            <person name="Romanha A.J."/>
            <person name="Steindel M."/>
            <person name="de Vasconcelos A.T."/>
            <person name="Grisard E.C."/>
        </authorList>
    </citation>
    <scope>NUCLEOTIDE SEQUENCE [LARGE SCALE GENOMIC DNA]</scope>
    <source>
        <strain evidence="5 6">SC58</strain>
    </source>
</reference>
<dbReference type="PANTHER" id="PTHR12283:SF6">
    <property type="entry name" value="GLUTAMINYL-PEPTIDE CYCLOTRANSFERASE-RELATED"/>
    <property type="match status" value="1"/>
</dbReference>
<comment type="caution">
    <text evidence="5">The sequence shown here is derived from an EMBL/GenBank/DDBJ whole genome shotgun (WGS) entry which is preliminary data.</text>
</comment>
<keyword evidence="2" id="KW-0012">Acyltransferase</keyword>
<evidence type="ECO:0000313" key="6">
    <source>
        <dbReference type="Proteomes" id="UP000031737"/>
    </source>
</evidence>
<evidence type="ECO:0000256" key="2">
    <source>
        <dbReference type="ARBA" id="ARBA00023315"/>
    </source>
</evidence>
<feature type="compositionally biased region" description="Low complexity" evidence="3">
    <location>
        <begin position="1"/>
        <end position="10"/>
    </location>
</feature>
<dbReference type="PANTHER" id="PTHR12283">
    <property type="entry name" value="GLUTAMINYL-PEPTIDE CYCLOTRANSFERASE"/>
    <property type="match status" value="1"/>
</dbReference>
<protein>
    <submittedName>
        <fullName evidence="5">Glutaminyl cyclase</fullName>
    </submittedName>
</protein>
<dbReference type="VEuPathDB" id="TriTrypDB:TRSC58_05875"/>
<dbReference type="EMBL" id="AUPL01005875">
    <property type="protein sequence ID" value="ESL06452.1"/>
    <property type="molecule type" value="Genomic_DNA"/>
</dbReference>
<keyword evidence="6" id="KW-1185">Reference proteome</keyword>
<feature type="domain" description="Peptidase M28" evidence="4">
    <location>
        <begin position="209"/>
        <end position="250"/>
    </location>
</feature>
<organism evidence="5 6">
    <name type="scientific">Trypanosoma rangeli SC58</name>
    <dbReference type="NCBI Taxonomy" id="429131"/>
    <lineage>
        <taxon>Eukaryota</taxon>
        <taxon>Discoba</taxon>
        <taxon>Euglenozoa</taxon>
        <taxon>Kinetoplastea</taxon>
        <taxon>Metakinetoplastina</taxon>
        <taxon>Trypanosomatida</taxon>
        <taxon>Trypanosomatidae</taxon>
        <taxon>Trypanosoma</taxon>
        <taxon>Herpetosoma</taxon>
    </lineage>
</organism>
<name>A0A061IZH7_TRYRA</name>
<dbReference type="Pfam" id="PF04389">
    <property type="entry name" value="Peptidase_M28"/>
    <property type="match status" value="1"/>
</dbReference>
<dbReference type="GO" id="GO:0008270">
    <property type="term" value="F:zinc ion binding"/>
    <property type="evidence" value="ECO:0007669"/>
    <property type="project" value="TreeGrafter"/>
</dbReference>
<dbReference type="OrthoDB" id="3907302at2759"/>
<dbReference type="Gene3D" id="3.40.630.10">
    <property type="entry name" value="Zn peptidases"/>
    <property type="match status" value="2"/>
</dbReference>
<dbReference type="InterPro" id="IPR040234">
    <property type="entry name" value="QC/QCL"/>
</dbReference>
<feature type="region of interest" description="Disordered" evidence="3">
    <location>
        <begin position="1"/>
        <end position="31"/>
    </location>
</feature>
<dbReference type="InterPro" id="IPR007484">
    <property type="entry name" value="Peptidase_M28"/>
</dbReference>